<organism evidence="3 4">
    <name type="scientific">Burkholderia multivorans CGD2</name>
    <dbReference type="NCBI Taxonomy" id="513052"/>
    <lineage>
        <taxon>Bacteria</taxon>
        <taxon>Pseudomonadati</taxon>
        <taxon>Pseudomonadota</taxon>
        <taxon>Betaproteobacteria</taxon>
        <taxon>Burkholderiales</taxon>
        <taxon>Burkholderiaceae</taxon>
        <taxon>Burkholderia</taxon>
        <taxon>Burkholderia cepacia complex</taxon>
    </lineage>
</organism>
<dbReference type="EMBL" id="ACFC01000003">
    <property type="protein sequence ID" value="EEE07683.1"/>
    <property type="molecule type" value="Genomic_DNA"/>
</dbReference>
<gene>
    <name evidence="3" type="ORF">BURMUCGD2_1892</name>
</gene>
<dbReference type="Pfam" id="PF13602">
    <property type="entry name" value="ADH_zinc_N_2"/>
    <property type="match status" value="1"/>
</dbReference>
<dbReference type="Pfam" id="PF08240">
    <property type="entry name" value="ADH_N"/>
    <property type="match status" value="1"/>
</dbReference>
<dbReference type="SUPFAM" id="SSF50129">
    <property type="entry name" value="GroES-like"/>
    <property type="match status" value="1"/>
</dbReference>
<dbReference type="InterPro" id="IPR036291">
    <property type="entry name" value="NAD(P)-bd_dom_sf"/>
</dbReference>
<dbReference type="InterPro" id="IPR013154">
    <property type="entry name" value="ADH-like_N"/>
</dbReference>
<evidence type="ECO:0000313" key="4">
    <source>
        <dbReference type="Proteomes" id="UP000004535"/>
    </source>
</evidence>
<protein>
    <recommendedName>
        <fullName evidence="1">Zinc-type alcohol dehydrogenase-like protein</fullName>
    </recommendedName>
</protein>
<dbReference type="PROSITE" id="PS01162">
    <property type="entry name" value="QOR_ZETA_CRYSTAL"/>
    <property type="match status" value="1"/>
</dbReference>
<dbReference type="GO" id="GO:0016491">
    <property type="term" value="F:oxidoreductase activity"/>
    <property type="evidence" value="ECO:0007669"/>
    <property type="project" value="UniProtKB-KW"/>
</dbReference>
<keyword evidence="1" id="KW-0560">Oxidoreductase</keyword>
<dbReference type="InterPro" id="IPR011032">
    <property type="entry name" value="GroES-like_sf"/>
</dbReference>
<proteinExistence type="inferred from homology"/>
<accession>B9BM23</accession>
<dbReference type="Proteomes" id="UP000004535">
    <property type="component" value="Unassembled WGS sequence"/>
</dbReference>
<dbReference type="PANTHER" id="PTHR43482:SF1">
    <property type="entry name" value="PROTEIN AST1-RELATED"/>
    <property type="match status" value="1"/>
</dbReference>
<reference evidence="3 4" key="1">
    <citation type="journal article" date="2012" name="J. Bacteriol.">
        <title>Draft Genome Sequence Determination for Cystic Fibrosis and Chronic Granulomatous Disease Burkholderia multivorans Isolates.</title>
        <authorList>
            <person name="Varga J.J."/>
            <person name="Losada L."/>
            <person name="Zelazny A.M."/>
            <person name="Brinkac L."/>
            <person name="Harkins D."/>
            <person name="Radune D."/>
            <person name="Hostetler J."/>
            <person name="Sampaio E.P."/>
            <person name="Ronning C.M."/>
            <person name="Nierman W.C."/>
            <person name="Greenberg D.E."/>
            <person name="Holland S.M."/>
            <person name="Goldberg J.B."/>
        </authorList>
    </citation>
    <scope>NUCLEOTIDE SEQUENCE [LARGE SCALE GENOMIC DNA]</scope>
    <source>
        <strain evidence="3 4">CGD2</strain>
    </source>
</reference>
<dbReference type="InterPro" id="IPR052585">
    <property type="entry name" value="Lipid_raft_assoc_Zn_ADH"/>
</dbReference>
<comment type="caution">
    <text evidence="3">The sequence shown here is derived from an EMBL/GenBank/DDBJ whole genome shotgun (WGS) entry which is preliminary data.</text>
</comment>
<dbReference type="NCBIfam" id="TIGR02817">
    <property type="entry name" value="adh_fam_1"/>
    <property type="match status" value="1"/>
</dbReference>
<evidence type="ECO:0000313" key="3">
    <source>
        <dbReference type="EMBL" id="EEE07683.1"/>
    </source>
</evidence>
<dbReference type="PANTHER" id="PTHR43482">
    <property type="entry name" value="PROTEIN AST1-RELATED"/>
    <property type="match status" value="1"/>
</dbReference>
<dbReference type="InterPro" id="IPR014182">
    <property type="entry name" value="ADH_Zn_typ-1"/>
</dbReference>
<name>B9BM23_9BURK</name>
<evidence type="ECO:0000259" key="2">
    <source>
        <dbReference type="SMART" id="SM00829"/>
    </source>
</evidence>
<dbReference type="AlphaFoldDB" id="B9BM23"/>
<evidence type="ECO:0000256" key="1">
    <source>
        <dbReference type="RuleBase" id="RU364000"/>
    </source>
</evidence>
<dbReference type="Gene3D" id="3.40.50.720">
    <property type="entry name" value="NAD(P)-binding Rossmann-like Domain"/>
    <property type="match status" value="1"/>
</dbReference>
<dbReference type="SMART" id="SM00829">
    <property type="entry name" value="PKS_ER"/>
    <property type="match status" value="1"/>
</dbReference>
<dbReference type="InterPro" id="IPR002364">
    <property type="entry name" value="Quin_OxRdtase/zeta-crystal_CS"/>
</dbReference>
<sequence length="355" mass="37997">MTFMGPRRGPLLTRSVDMKAVGLTRYLPIEDPQALLDVELPQPVPGARDVLVKVEAISVNPVDTKVRAPKPQVEDTPRVLGWDAAGTVVAVGADVTLFKPGDEVFYAGSITRPGANSEFHAVDERIVALKPRTLDFAASAALPLTALTAWEALFDRLNVSPQGADAGKTVLIIGGAGGVGSIAIQLAKTLGKLHVIATASRPASSEWVRSLGADEVVDHFGDLPAQLRDAGHANVDYVLIFNDTDHHFPAAAEVIRPQGGICTIVENAKPVPVELLKAKSAAFHWEFMFTRAMFETPDMIEQHRILSEVARLIDDGTLRTTVGEHLGTINAANVRRAHQLLEGGRAIGKLVLSGF</sequence>
<dbReference type="SUPFAM" id="SSF51735">
    <property type="entry name" value="NAD(P)-binding Rossmann-fold domains"/>
    <property type="match status" value="1"/>
</dbReference>
<dbReference type="Gene3D" id="3.90.180.10">
    <property type="entry name" value="Medium-chain alcohol dehydrogenases, catalytic domain"/>
    <property type="match status" value="1"/>
</dbReference>
<dbReference type="GO" id="GO:0008270">
    <property type="term" value="F:zinc ion binding"/>
    <property type="evidence" value="ECO:0007669"/>
    <property type="project" value="InterPro"/>
</dbReference>
<dbReference type="InterPro" id="IPR020843">
    <property type="entry name" value="ER"/>
</dbReference>
<keyword evidence="1" id="KW-0479">Metal-binding</keyword>
<dbReference type="CDD" id="cd08252">
    <property type="entry name" value="AL_MDR"/>
    <property type="match status" value="1"/>
</dbReference>
<keyword evidence="1" id="KW-0862">Zinc</keyword>
<feature type="domain" description="Enoyl reductase (ER)" evidence="2">
    <location>
        <begin position="29"/>
        <end position="352"/>
    </location>
</feature>
<comment type="similarity">
    <text evidence="1">Belongs to the zinc-containing alcohol dehydrogenase family. Quinone oxidoreductase subfamily.</text>
</comment>